<organism evidence="2 3">
    <name type="scientific">Candidatus Harrisonbacteria bacterium CG10_big_fil_rev_8_21_14_0_10_45_28</name>
    <dbReference type="NCBI Taxonomy" id="1974586"/>
    <lineage>
        <taxon>Bacteria</taxon>
        <taxon>Candidatus Harrisoniibacteriota</taxon>
    </lineage>
</organism>
<comment type="caution">
    <text evidence="2">The sequence shown here is derived from an EMBL/GenBank/DDBJ whole genome shotgun (WGS) entry which is preliminary data.</text>
</comment>
<evidence type="ECO:0000259" key="1">
    <source>
        <dbReference type="PROSITE" id="PS50878"/>
    </source>
</evidence>
<gene>
    <name evidence="2" type="ORF">COU10_00090</name>
</gene>
<evidence type="ECO:0000313" key="3">
    <source>
        <dbReference type="Proteomes" id="UP000230903"/>
    </source>
</evidence>
<dbReference type="CDD" id="cd01646">
    <property type="entry name" value="RT_Bac_retron_I"/>
    <property type="match status" value="1"/>
</dbReference>
<dbReference type="InterPro" id="IPR000477">
    <property type="entry name" value="RT_dom"/>
</dbReference>
<sequence length="114" mass="13008">MPKFIAQNCLPSISAKNIRGTLFLKVLFRWKICFAAGTNLVDNDTLNGASCSRSAVGLPLGNVISQLFANVYLHQLDFFIKNKLRAQYYGRYCDDFVIVEDDGKNFPYYIRLEE</sequence>
<reference evidence="3" key="1">
    <citation type="submission" date="2017-09" db="EMBL/GenBank/DDBJ databases">
        <title>Depth-based differentiation of microbial function through sediment-hosted aquifers and enrichment of novel symbionts in the deep terrestrial subsurface.</title>
        <authorList>
            <person name="Probst A.J."/>
            <person name="Ladd B."/>
            <person name="Jarett J.K."/>
            <person name="Geller-Mcgrath D.E."/>
            <person name="Sieber C.M.K."/>
            <person name="Emerson J.B."/>
            <person name="Anantharaman K."/>
            <person name="Thomas B.C."/>
            <person name="Malmstrom R."/>
            <person name="Stieglmeier M."/>
            <person name="Klingl A."/>
            <person name="Woyke T."/>
            <person name="Ryan C.M."/>
            <person name="Banfield J.F."/>
        </authorList>
    </citation>
    <scope>NUCLEOTIDE SEQUENCE [LARGE SCALE GENOMIC DNA]</scope>
</reference>
<protein>
    <recommendedName>
        <fullName evidence="1">Reverse transcriptase domain-containing protein</fullName>
    </recommendedName>
</protein>
<name>A0A2H0UPB0_9BACT</name>
<accession>A0A2H0UPB0</accession>
<proteinExistence type="predicted"/>
<dbReference type="PROSITE" id="PS50878">
    <property type="entry name" value="RT_POL"/>
    <property type="match status" value="1"/>
</dbReference>
<dbReference type="AlphaFoldDB" id="A0A2H0UPB0"/>
<evidence type="ECO:0000313" key="2">
    <source>
        <dbReference type="EMBL" id="PIR88259.1"/>
    </source>
</evidence>
<dbReference type="Proteomes" id="UP000230903">
    <property type="component" value="Unassembled WGS sequence"/>
</dbReference>
<dbReference type="EMBL" id="PFBC01000003">
    <property type="protein sequence ID" value="PIR88259.1"/>
    <property type="molecule type" value="Genomic_DNA"/>
</dbReference>
<feature type="domain" description="Reverse transcriptase" evidence="1">
    <location>
        <begin position="1"/>
        <end position="114"/>
    </location>
</feature>